<dbReference type="Gene3D" id="3.40.50.2020">
    <property type="match status" value="1"/>
</dbReference>
<dbReference type="SUPFAM" id="SSF53271">
    <property type="entry name" value="PRTase-like"/>
    <property type="match status" value="1"/>
</dbReference>
<feature type="domain" description="Phosphoribosyltransferase" evidence="1">
    <location>
        <begin position="9"/>
        <end position="181"/>
    </location>
</feature>
<accession>A0A2U2BY37</accession>
<dbReference type="AlphaFoldDB" id="A0A2U2BY37"/>
<dbReference type="OrthoDB" id="9810066at2"/>
<protein>
    <submittedName>
        <fullName evidence="2">Phosphoribosyltransferase</fullName>
    </submittedName>
</protein>
<comment type="caution">
    <text evidence="2">The sequence shown here is derived from an EMBL/GenBank/DDBJ whole genome shotgun (WGS) entry which is preliminary data.</text>
</comment>
<dbReference type="Gene3D" id="3.30.1310.20">
    <property type="entry name" value="PRTase-like"/>
    <property type="match status" value="1"/>
</dbReference>
<organism evidence="2 3">
    <name type="scientific">Marinicauda salina</name>
    <dbReference type="NCBI Taxonomy" id="2135793"/>
    <lineage>
        <taxon>Bacteria</taxon>
        <taxon>Pseudomonadati</taxon>
        <taxon>Pseudomonadota</taxon>
        <taxon>Alphaproteobacteria</taxon>
        <taxon>Maricaulales</taxon>
        <taxon>Maricaulaceae</taxon>
        <taxon>Marinicauda</taxon>
    </lineage>
</organism>
<reference evidence="3" key="1">
    <citation type="submission" date="2018-05" db="EMBL/GenBank/DDBJ databases">
        <authorList>
            <person name="Liu B.-T."/>
        </authorList>
    </citation>
    <scope>NUCLEOTIDE SEQUENCE [LARGE SCALE GENOMIC DNA]</scope>
    <source>
        <strain evidence="3">WD6-1</strain>
    </source>
</reference>
<name>A0A2U2BY37_9PROT</name>
<proteinExistence type="predicted"/>
<evidence type="ECO:0000313" key="2">
    <source>
        <dbReference type="EMBL" id="PWE18943.1"/>
    </source>
</evidence>
<keyword evidence="3" id="KW-1185">Reference proteome</keyword>
<evidence type="ECO:0000313" key="3">
    <source>
        <dbReference type="Proteomes" id="UP000245168"/>
    </source>
</evidence>
<dbReference type="EMBL" id="QEXV01000001">
    <property type="protein sequence ID" value="PWE18943.1"/>
    <property type="molecule type" value="Genomic_DNA"/>
</dbReference>
<dbReference type="GO" id="GO:0016757">
    <property type="term" value="F:glycosyltransferase activity"/>
    <property type="evidence" value="ECO:0007669"/>
    <property type="project" value="UniProtKB-KW"/>
</dbReference>
<dbReference type="InterPro" id="IPR029057">
    <property type="entry name" value="PRTase-like"/>
</dbReference>
<gene>
    <name evidence="2" type="ORF">DDZ18_03215</name>
</gene>
<dbReference type="Pfam" id="PF00156">
    <property type="entry name" value="Pribosyltran"/>
    <property type="match status" value="1"/>
</dbReference>
<keyword evidence="2" id="KW-0328">Glycosyltransferase</keyword>
<sequence length="218" mass="23485">MVFRDRDDAGRRLAAEVAECTYRDPVVYALPRGGAPVAARVAEALDAPLDLVLVRKLGAPFQPELAMGAVVDGGETETVLNEQIVEAAGISRAEIDRVREREEVEIERRRKLYFRDRKRPDVKGRDAIVVDDGLATGATALAAIRALKRRGAARVVLAVPVAPPDTVERLAGEADAVICLEQPEPFFAIGGWYADFRQLSDGDVVDILDAAAKRAGGG</sequence>
<dbReference type="InterPro" id="IPR000836">
    <property type="entry name" value="PRTase_dom"/>
</dbReference>
<evidence type="ECO:0000259" key="1">
    <source>
        <dbReference type="Pfam" id="PF00156"/>
    </source>
</evidence>
<dbReference type="Proteomes" id="UP000245168">
    <property type="component" value="Unassembled WGS sequence"/>
</dbReference>
<dbReference type="CDD" id="cd06223">
    <property type="entry name" value="PRTases_typeI"/>
    <property type="match status" value="1"/>
</dbReference>
<keyword evidence="2" id="KW-0808">Transferase</keyword>